<name>A0AAN7C0Y8_9PEZI</name>
<dbReference type="InterPro" id="IPR052337">
    <property type="entry name" value="SAT4-like"/>
</dbReference>
<feature type="region of interest" description="Disordered" evidence="6">
    <location>
        <begin position="327"/>
        <end position="359"/>
    </location>
</feature>
<evidence type="ECO:0000313" key="10">
    <source>
        <dbReference type="Proteomes" id="UP001303760"/>
    </source>
</evidence>
<reference evidence="9" key="1">
    <citation type="journal article" date="2023" name="Mol. Phylogenet. Evol.">
        <title>Genome-scale phylogeny and comparative genomics of the fungal order Sordariales.</title>
        <authorList>
            <person name="Hensen N."/>
            <person name="Bonometti L."/>
            <person name="Westerberg I."/>
            <person name="Brannstrom I.O."/>
            <person name="Guillou S."/>
            <person name="Cros-Aarteil S."/>
            <person name="Calhoun S."/>
            <person name="Haridas S."/>
            <person name="Kuo A."/>
            <person name="Mondo S."/>
            <person name="Pangilinan J."/>
            <person name="Riley R."/>
            <person name="LaButti K."/>
            <person name="Andreopoulos B."/>
            <person name="Lipzen A."/>
            <person name="Chen C."/>
            <person name="Yan M."/>
            <person name="Daum C."/>
            <person name="Ng V."/>
            <person name="Clum A."/>
            <person name="Steindorff A."/>
            <person name="Ohm R.A."/>
            <person name="Martin F."/>
            <person name="Silar P."/>
            <person name="Natvig D.O."/>
            <person name="Lalanne C."/>
            <person name="Gautier V."/>
            <person name="Ament-Velasquez S.L."/>
            <person name="Kruys A."/>
            <person name="Hutchinson M.I."/>
            <person name="Powell A.J."/>
            <person name="Barry K."/>
            <person name="Miller A.N."/>
            <person name="Grigoriev I.V."/>
            <person name="Debuchy R."/>
            <person name="Gladieux P."/>
            <person name="Hiltunen Thoren M."/>
            <person name="Johannesson H."/>
        </authorList>
    </citation>
    <scope>NUCLEOTIDE SEQUENCE</scope>
    <source>
        <strain evidence="9">CBS 532.94</strain>
    </source>
</reference>
<evidence type="ECO:0000259" key="8">
    <source>
        <dbReference type="Pfam" id="PF20684"/>
    </source>
</evidence>
<organism evidence="9 10">
    <name type="scientific">Achaetomium macrosporum</name>
    <dbReference type="NCBI Taxonomy" id="79813"/>
    <lineage>
        <taxon>Eukaryota</taxon>
        <taxon>Fungi</taxon>
        <taxon>Dikarya</taxon>
        <taxon>Ascomycota</taxon>
        <taxon>Pezizomycotina</taxon>
        <taxon>Sordariomycetes</taxon>
        <taxon>Sordariomycetidae</taxon>
        <taxon>Sordariales</taxon>
        <taxon>Chaetomiaceae</taxon>
        <taxon>Achaetomium</taxon>
    </lineage>
</organism>
<feature type="compositionally biased region" description="Basic and acidic residues" evidence="6">
    <location>
        <begin position="330"/>
        <end position="341"/>
    </location>
</feature>
<gene>
    <name evidence="9" type="ORF">C8A03DRAFT_39037</name>
</gene>
<reference evidence="9" key="2">
    <citation type="submission" date="2023-05" db="EMBL/GenBank/DDBJ databases">
        <authorList>
            <consortium name="Lawrence Berkeley National Laboratory"/>
            <person name="Steindorff A."/>
            <person name="Hensen N."/>
            <person name="Bonometti L."/>
            <person name="Westerberg I."/>
            <person name="Brannstrom I.O."/>
            <person name="Guillou S."/>
            <person name="Cros-Aarteil S."/>
            <person name="Calhoun S."/>
            <person name="Haridas S."/>
            <person name="Kuo A."/>
            <person name="Mondo S."/>
            <person name="Pangilinan J."/>
            <person name="Riley R."/>
            <person name="Labutti K."/>
            <person name="Andreopoulos B."/>
            <person name="Lipzen A."/>
            <person name="Chen C."/>
            <person name="Yanf M."/>
            <person name="Daum C."/>
            <person name="Ng V."/>
            <person name="Clum A."/>
            <person name="Ohm R."/>
            <person name="Martin F."/>
            <person name="Silar P."/>
            <person name="Natvig D."/>
            <person name="Lalanne C."/>
            <person name="Gautier V."/>
            <person name="Ament-Velasquez S.L."/>
            <person name="Kruys A."/>
            <person name="Hutchinson M.I."/>
            <person name="Powell A.J."/>
            <person name="Barry K."/>
            <person name="Miller A.N."/>
            <person name="Grigoriev I.V."/>
            <person name="Debuchy R."/>
            <person name="Gladieux P."/>
            <person name="Thoren M.H."/>
            <person name="Johannesson H."/>
        </authorList>
    </citation>
    <scope>NUCLEOTIDE SEQUENCE</scope>
    <source>
        <strain evidence="9">CBS 532.94</strain>
    </source>
</reference>
<sequence length="379" mass="41494">MSTSSNSSSNEYADYLGLTPDEFAALPHGSNAQKLLASIWTLWCVATGFLILRIYCRMLRGQRLWWDDGILIASWVCVLIESALLTHMTTLGYGLHFWDFPLNNIQAIMLPTNVAGTFSVTAAVWSKTSFGLTLLKITDGWIKKLTWFCIISMNIAMGLSALFPWVYCSPIQKAWDLSVQGGSCWAMSTIVSYDIFSSAYSAFMDLVFSLLPWKFLWGLQMKRNEKIGVGLAMSMGVFAGVTAIVKTTKVPAMLSMDMAEQIDLWIWGNAESCASIIAASIPMLRVLVREAKSSRNYHSSAYADQNALSGNVSRFVTITSRAAPATTSDVELHKMGDDGSDRSILGSNGEGPQGKGGIVQVTNITVQYDRDEAQGNSSS</sequence>
<comment type="subcellular location">
    <subcellularLocation>
        <location evidence="1">Membrane</location>
        <topology evidence="1">Multi-pass membrane protein</topology>
    </subcellularLocation>
</comment>
<accession>A0AAN7C0Y8</accession>
<evidence type="ECO:0000256" key="7">
    <source>
        <dbReference type="SAM" id="Phobius"/>
    </source>
</evidence>
<feature type="compositionally biased region" description="Gly residues" evidence="6">
    <location>
        <begin position="348"/>
        <end position="357"/>
    </location>
</feature>
<dbReference type="GO" id="GO:0016020">
    <property type="term" value="C:membrane"/>
    <property type="evidence" value="ECO:0007669"/>
    <property type="project" value="UniProtKB-SubCell"/>
</dbReference>
<proteinExistence type="inferred from homology"/>
<feature type="transmembrane region" description="Helical" evidence="7">
    <location>
        <begin position="105"/>
        <end position="125"/>
    </location>
</feature>
<keyword evidence="3 7" id="KW-1133">Transmembrane helix</keyword>
<dbReference type="InterPro" id="IPR049326">
    <property type="entry name" value="Rhodopsin_dom_fungi"/>
</dbReference>
<evidence type="ECO:0000256" key="6">
    <source>
        <dbReference type="SAM" id="MobiDB-lite"/>
    </source>
</evidence>
<comment type="similarity">
    <text evidence="5">Belongs to the SAT4 family.</text>
</comment>
<evidence type="ECO:0000256" key="5">
    <source>
        <dbReference type="ARBA" id="ARBA00038359"/>
    </source>
</evidence>
<feature type="transmembrane region" description="Helical" evidence="7">
    <location>
        <begin position="265"/>
        <end position="288"/>
    </location>
</feature>
<keyword evidence="4 7" id="KW-0472">Membrane</keyword>
<keyword evidence="10" id="KW-1185">Reference proteome</keyword>
<protein>
    <recommendedName>
        <fullName evidence="8">Rhodopsin domain-containing protein</fullName>
    </recommendedName>
</protein>
<evidence type="ECO:0000313" key="9">
    <source>
        <dbReference type="EMBL" id="KAK4233264.1"/>
    </source>
</evidence>
<feature type="transmembrane region" description="Helical" evidence="7">
    <location>
        <begin position="64"/>
        <end position="85"/>
    </location>
</feature>
<dbReference type="EMBL" id="MU860606">
    <property type="protein sequence ID" value="KAK4233264.1"/>
    <property type="molecule type" value="Genomic_DNA"/>
</dbReference>
<evidence type="ECO:0000256" key="2">
    <source>
        <dbReference type="ARBA" id="ARBA00022692"/>
    </source>
</evidence>
<feature type="domain" description="Rhodopsin" evidence="8">
    <location>
        <begin position="52"/>
        <end position="289"/>
    </location>
</feature>
<dbReference type="AlphaFoldDB" id="A0AAN7C0Y8"/>
<dbReference type="Pfam" id="PF20684">
    <property type="entry name" value="Fung_rhodopsin"/>
    <property type="match status" value="1"/>
</dbReference>
<feature type="transmembrane region" description="Helical" evidence="7">
    <location>
        <begin position="227"/>
        <end position="245"/>
    </location>
</feature>
<dbReference type="PANTHER" id="PTHR33048">
    <property type="entry name" value="PTH11-LIKE INTEGRAL MEMBRANE PROTEIN (AFU_ORTHOLOGUE AFUA_5G11245)"/>
    <property type="match status" value="1"/>
</dbReference>
<evidence type="ECO:0000256" key="3">
    <source>
        <dbReference type="ARBA" id="ARBA00022989"/>
    </source>
</evidence>
<evidence type="ECO:0000256" key="1">
    <source>
        <dbReference type="ARBA" id="ARBA00004141"/>
    </source>
</evidence>
<feature type="transmembrane region" description="Helical" evidence="7">
    <location>
        <begin position="35"/>
        <end position="52"/>
    </location>
</feature>
<evidence type="ECO:0000256" key="4">
    <source>
        <dbReference type="ARBA" id="ARBA00023136"/>
    </source>
</evidence>
<dbReference type="Proteomes" id="UP001303760">
    <property type="component" value="Unassembled WGS sequence"/>
</dbReference>
<comment type="caution">
    <text evidence="9">The sequence shown here is derived from an EMBL/GenBank/DDBJ whole genome shotgun (WGS) entry which is preliminary data.</text>
</comment>
<feature type="transmembrane region" description="Helical" evidence="7">
    <location>
        <begin position="145"/>
        <end position="167"/>
    </location>
</feature>
<feature type="transmembrane region" description="Helical" evidence="7">
    <location>
        <begin position="195"/>
        <end position="215"/>
    </location>
</feature>
<dbReference type="PANTHER" id="PTHR33048:SF42">
    <property type="entry name" value="INTEGRAL MEMBRANE PROTEIN"/>
    <property type="match status" value="1"/>
</dbReference>
<keyword evidence="2 7" id="KW-0812">Transmembrane</keyword>